<evidence type="ECO:0000313" key="4">
    <source>
        <dbReference type="Proteomes" id="UP000324241"/>
    </source>
</evidence>
<dbReference type="Proteomes" id="UP000308092">
    <property type="component" value="Unassembled WGS sequence"/>
</dbReference>
<proteinExistence type="predicted"/>
<evidence type="ECO:0000313" key="3">
    <source>
        <dbReference type="Proteomes" id="UP000308092"/>
    </source>
</evidence>
<dbReference type="GeneID" id="54326089"/>
<gene>
    <name evidence="1" type="ORF">ATNIH1004_003387</name>
    <name evidence="2" type="ORF">EYZ11_006263</name>
</gene>
<comment type="caution">
    <text evidence="2">The sequence shown here is derived from an EMBL/GenBank/DDBJ whole genome shotgun (WGS) entry which is preliminary data.</text>
</comment>
<dbReference type="VEuPathDB" id="FungiDB:EYZ11_006263"/>
<dbReference type="RefSeq" id="XP_033430060.1">
    <property type="nucleotide sequence ID" value="XM_033568065.1"/>
</dbReference>
<keyword evidence="3" id="KW-1185">Reference proteome</keyword>
<organism evidence="2 3">
    <name type="scientific">Aspergillus tanneri</name>
    <dbReference type="NCBI Taxonomy" id="1220188"/>
    <lineage>
        <taxon>Eukaryota</taxon>
        <taxon>Fungi</taxon>
        <taxon>Dikarya</taxon>
        <taxon>Ascomycota</taxon>
        <taxon>Pezizomycotina</taxon>
        <taxon>Eurotiomycetes</taxon>
        <taxon>Eurotiomycetidae</taxon>
        <taxon>Eurotiales</taxon>
        <taxon>Aspergillaceae</taxon>
        <taxon>Aspergillus</taxon>
        <taxon>Aspergillus subgen. Circumdati</taxon>
    </lineage>
</organism>
<sequence length="105" mass="11882">MDLFKVDNILFLIKKGRDSLKELKRARLDRPAFDVNRERLQDIAVDVRIRIIALKQLPYANPILDGFPTQVVPTKHSAIVAQKASQTDVLGALCQYTSGFPTLYI</sequence>
<evidence type="ECO:0000313" key="2">
    <source>
        <dbReference type="EMBL" id="THC94254.1"/>
    </source>
</evidence>
<dbReference type="EMBL" id="QUQM01000001">
    <property type="protein sequence ID" value="KAA8650699.1"/>
    <property type="molecule type" value="Genomic_DNA"/>
</dbReference>
<dbReference type="Proteomes" id="UP000324241">
    <property type="component" value="Unassembled WGS sequence"/>
</dbReference>
<accession>A0A4V3UP98</accession>
<dbReference type="EMBL" id="SOSA01000218">
    <property type="protein sequence ID" value="THC94254.1"/>
    <property type="molecule type" value="Genomic_DNA"/>
</dbReference>
<reference evidence="2 3" key="1">
    <citation type="submission" date="2019-03" db="EMBL/GenBank/DDBJ databases">
        <title>The genome sequence of a newly discovered highly antifungal drug resistant Aspergillus species, Aspergillus tanneri NIH 1004.</title>
        <authorList>
            <person name="Mounaud S."/>
            <person name="Singh I."/>
            <person name="Joardar V."/>
            <person name="Pakala S."/>
            <person name="Pakala S."/>
            <person name="Venepally P."/>
            <person name="Hoover J."/>
            <person name="Nierman W."/>
            <person name="Chung J."/>
            <person name="Losada L."/>
        </authorList>
    </citation>
    <scope>NUCLEOTIDE SEQUENCE [LARGE SCALE GENOMIC DNA]</scope>
    <source>
        <strain evidence="2 3">NIH1004</strain>
    </source>
</reference>
<protein>
    <submittedName>
        <fullName evidence="2">Uncharacterized protein</fullName>
    </submittedName>
</protein>
<name>A0A4V3UP98_9EURO</name>
<dbReference type="AlphaFoldDB" id="A0A4V3UP98"/>
<reference evidence="1 4" key="2">
    <citation type="submission" date="2019-08" db="EMBL/GenBank/DDBJ databases">
        <title>The genome sequence of a newly discovered highly antifungal drug resistant Aspergillus species, Aspergillus tanneri NIH 1004.</title>
        <authorList>
            <person name="Mounaud S."/>
            <person name="Singh I."/>
            <person name="Joardar V."/>
            <person name="Pakala S."/>
            <person name="Pakala S."/>
            <person name="Venepally P."/>
            <person name="Chung J.K."/>
            <person name="Losada L."/>
            <person name="Nierman W.C."/>
        </authorList>
    </citation>
    <scope>NUCLEOTIDE SEQUENCE [LARGE SCALE GENOMIC DNA]</scope>
    <source>
        <strain evidence="1 4">NIH1004</strain>
    </source>
</reference>
<evidence type="ECO:0000313" key="1">
    <source>
        <dbReference type="EMBL" id="KAA8650699.1"/>
    </source>
</evidence>